<evidence type="ECO:0000256" key="8">
    <source>
        <dbReference type="ARBA" id="ARBA00022967"/>
    </source>
</evidence>
<evidence type="ECO:0000256" key="9">
    <source>
        <dbReference type="ARBA" id="ARBA00023136"/>
    </source>
</evidence>
<evidence type="ECO:0000313" key="11">
    <source>
        <dbReference type="EMBL" id="AMY11384.1"/>
    </source>
</evidence>
<comment type="subcellular location">
    <subcellularLocation>
        <location evidence="1">Cell membrane</location>
        <topology evidence="1">Peripheral membrane protein</topology>
    </subcellularLocation>
</comment>
<dbReference type="InterPro" id="IPR050107">
    <property type="entry name" value="ABC_carbohydrate_import_ATPase"/>
</dbReference>
<evidence type="ECO:0000256" key="7">
    <source>
        <dbReference type="ARBA" id="ARBA00022840"/>
    </source>
</evidence>
<dbReference type="InterPro" id="IPR003593">
    <property type="entry name" value="AAA+_ATPase"/>
</dbReference>
<dbReference type="EC" id="3.6.3.17" evidence="11"/>
<evidence type="ECO:0000256" key="2">
    <source>
        <dbReference type="ARBA" id="ARBA00022448"/>
    </source>
</evidence>
<dbReference type="OrthoDB" id="9766104at2"/>
<dbReference type="GO" id="GO:0005524">
    <property type="term" value="F:ATP binding"/>
    <property type="evidence" value="ECO:0007669"/>
    <property type="project" value="UniProtKB-KW"/>
</dbReference>
<dbReference type="CDD" id="cd03216">
    <property type="entry name" value="ABC_Carb_Monos_I"/>
    <property type="match status" value="1"/>
</dbReference>
<keyword evidence="12" id="KW-1185">Reference proteome</keyword>
<dbReference type="SMART" id="SM00382">
    <property type="entry name" value="AAA"/>
    <property type="match status" value="2"/>
</dbReference>
<dbReference type="Proteomes" id="UP000076079">
    <property type="component" value="Chromosome"/>
</dbReference>
<keyword evidence="8" id="KW-1278">Translocase</keyword>
<name>A0A143PUA0_LUTPR</name>
<dbReference type="Pfam" id="PF00005">
    <property type="entry name" value="ABC_tran"/>
    <property type="match status" value="2"/>
</dbReference>
<dbReference type="AlphaFoldDB" id="A0A143PUA0"/>
<keyword evidence="4" id="KW-0762">Sugar transport</keyword>
<dbReference type="PROSITE" id="PS50893">
    <property type="entry name" value="ABC_TRANSPORTER_2"/>
    <property type="match status" value="2"/>
</dbReference>
<dbReference type="CDD" id="cd03215">
    <property type="entry name" value="ABC_Carb_Monos_II"/>
    <property type="match status" value="1"/>
</dbReference>
<dbReference type="InterPro" id="IPR027417">
    <property type="entry name" value="P-loop_NTPase"/>
</dbReference>
<organism evidence="11 12">
    <name type="scientific">Luteitalea pratensis</name>
    <dbReference type="NCBI Taxonomy" id="1855912"/>
    <lineage>
        <taxon>Bacteria</taxon>
        <taxon>Pseudomonadati</taxon>
        <taxon>Acidobacteriota</taxon>
        <taxon>Vicinamibacteria</taxon>
        <taxon>Vicinamibacterales</taxon>
        <taxon>Vicinamibacteraceae</taxon>
        <taxon>Luteitalea</taxon>
    </lineage>
</organism>
<dbReference type="STRING" id="1855912.LuPra_04634"/>
<feature type="domain" description="ABC transporter" evidence="10">
    <location>
        <begin position="8"/>
        <end position="243"/>
    </location>
</feature>
<gene>
    <name evidence="11" type="primary">mglA</name>
    <name evidence="11" type="ORF">LuPra_04634</name>
</gene>
<reference evidence="12" key="2">
    <citation type="submission" date="2016-04" db="EMBL/GenBank/DDBJ databases">
        <title>First Complete Genome Sequence of a Subdivision 6 Acidobacterium.</title>
        <authorList>
            <person name="Huang S."/>
            <person name="Vieira S."/>
            <person name="Bunk B."/>
            <person name="Riedel T."/>
            <person name="Sproeer C."/>
            <person name="Overmann J."/>
        </authorList>
    </citation>
    <scope>NUCLEOTIDE SEQUENCE [LARGE SCALE GENOMIC DNA]</scope>
    <source>
        <strain evidence="12">DSM 100886 HEG_-6_39</strain>
    </source>
</reference>
<keyword evidence="9" id="KW-0472">Membrane</keyword>
<dbReference type="PROSITE" id="PS00211">
    <property type="entry name" value="ABC_TRANSPORTER_1"/>
    <property type="match status" value="1"/>
</dbReference>
<dbReference type="GO" id="GO:0016887">
    <property type="term" value="F:ATP hydrolysis activity"/>
    <property type="evidence" value="ECO:0007669"/>
    <property type="project" value="InterPro"/>
</dbReference>
<evidence type="ECO:0000256" key="6">
    <source>
        <dbReference type="ARBA" id="ARBA00022741"/>
    </source>
</evidence>
<dbReference type="PANTHER" id="PTHR43790">
    <property type="entry name" value="CARBOHYDRATE TRANSPORT ATP-BINDING PROTEIN MG119-RELATED"/>
    <property type="match status" value="1"/>
</dbReference>
<dbReference type="Gene3D" id="3.40.50.300">
    <property type="entry name" value="P-loop containing nucleotide triphosphate hydrolases"/>
    <property type="match status" value="2"/>
</dbReference>
<sequence>MPDLMSALAFEDVSKAFGGVKALRGVTLSVAPGDAHALMGENGAGKSTLMKIAAGIHRPDSGRLLYKGQVLDLVAPRAALAAGIGLVHQETLLFPNLDVAENIFAGHEVRRGWFVDRRAMHARSAELLAQLHLDVDPATMVSRLSAAQQQLLQVARALAFHCEVLILDEPTTSLTDSEVDHLFAVLELLRSRGVTLIYVSHRIPEVFRLCRTVSVLRDGQHVGTWPLEGKSAHDIVRAMVGRDLETGHGQGKVGEAVRLDVRGLARHPHFRGVDVQVREGEIVGLFGLIGAGRTEVVETIFGLHRPDEGTMRVDGESFAPHAPADAIRRGVVLQPEMRQSQGLFFNLPISENLLLAREAARNGWMRQLGRERGECEALLTRWGIKAASIDVPPDSLSGGNQQKVVLAKWLATAPRVLLLDEPTKGVDVGAKHDIHHLIRQEAALGMGCLVVSSDLPELLALADRIVVLKQGRVQGEVPRGATEEDVMQLATRAEETDAA</sequence>
<keyword evidence="3" id="KW-1003">Cell membrane</keyword>
<evidence type="ECO:0000256" key="4">
    <source>
        <dbReference type="ARBA" id="ARBA00022597"/>
    </source>
</evidence>
<dbReference type="FunFam" id="3.40.50.300:FF:000127">
    <property type="entry name" value="Ribose import ATP-binding protein RbsA"/>
    <property type="match status" value="1"/>
</dbReference>
<evidence type="ECO:0000256" key="3">
    <source>
        <dbReference type="ARBA" id="ARBA00022475"/>
    </source>
</evidence>
<keyword evidence="5" id="KW-0677">Repeat</keyword>
<dbReference type="InterPro" id="IPR017871">
    <property type="entry name" value="ABC_transporter-like_CS"/>
</dbReference>
<feature type="domain" description="ABC transporter" evidence="10">
    <location>
        <begin position="251"/>
        <end position="495"/>
    </location>
</feature>
<keyword evidence="11" id="KW-0378">Hydrolase</keyword>
<evidence type="ECO:0000259" key="10">
    <source>
        <dbReference type="PROSITE" id="PS50893"/>
    </source>
</evidence>
<keyword evidence="7 11" id="KW-0067">ATP-binding</keyword>
<dbReference type="KEGG" id="abac:LuPra_04634"/>
<dbReference type="EMBL" id="CP015136">
    <property type="protein sequence ID" value="AMY11384.1"/>
    <property type="molecule type" value="Genomic_DNA"/>
</dbReference>
<evidence type="ECO:0000313" key="12">
    <source>
        <dbReference type="Proteomes" id="UP000076079"/>
    </source>
</evidence>
<dbReference type="GO" id="GO:0005886">
    <property type="term" value="C:plasma membrane"/>
    <property type="evidence" value="ECO:0007669"/>
    <property type="project" value="UniProtKB-SubCell"/>
</dbReference>
<proteinExistence type="predicted"/>
<dbReference type="InterPro" id="IPR003439">
    <property type="entry name" value="ABC_transporter-like_ATP-bd"/>
</dbReference>
<keyword evidence="6" id="KW-0547">Nucleotide-binding</keyword>
<keyword evidence="2" id="KW-0813">Transport</keyword>
<evidence type="ECO:0000256" key="5">
    <source>
        <dbReference type="ARBA" id="ARBA00022737"/>
    </source>
</evidence>
<dbReference type="PANTHER" id="PTHR43790:SF3">
    <property type="entry name" value="D-ALLOSE IMPORT ATP-BINDING PROTEIN ALSA-RELATED"/>
    <property type="match status" value="1"/>
</dbReference>
<evidence type="ECO:0000256" key="1">
    <source>
        <dbReference type="ARBA" id="ARBA00004202"/>
    </source>
</evidence>
<reference evidence="11 12" key="1">
    <citation type="journal article" date="2016" name="Genome Announc.">
        <title>First Complete Genome Sequence of a Subdivision 6 Acidobacterium Strain.</title>
        <authorList>
            <person name="Huang S."/>
            <person name="Vieira S."/>
            <person name="Bunk B."/>
            <person name="Riedel T."/>
            <person name="Sproer C."/>
            <person name="Overmann J."/>
        </authorList>
    </citation>
    <scope>NUCLEOTIDE SEQUENCE [LARGE SCALE GENOMIC DNA]</scope>
    <source>
        <strain evidence="12">DSM 100886 HEG_-6_39</strain>
    </source>
</reference>
<protein>
    <submittedName>
        <fullName evidence="11">Galactose/methyl galactoside import ATP-binding protein MglA</fullName>
        <ecNumber evidence="11">3.6.3.17</ecNumber>
    </submittedName>
</protein>
<dbReference type="SUPFAM" id="SSF52540">
    <property type="entry name" value="P-loop containing nucleoside triphosphate hydrolases"/>
    <property type="match status" value="2"/>
</dbReference>
<accession>A0A143PUA0</accession>